<protein>
    <recommendedName>
        <fullName evidence="1">Amidohydrolase 3 domain-containing protein</fullName>
    </recommendedName>
</protein>
<evidence type="ECO:0000313" key="3">
    <source>
        <dbReference type="Proteomes" id="UP000053690"/>
    </source>
</evidence>
<dbReference type="Gene3D" id="3.20.20.140">
    <property type="entry name" value="Metal-dependent hydrolases"/>
    <property type="match status" value="1"/>
</dbReference>
<dbReference type="OrthoDB" id="9811399at2"/>
<keyword evidence="3" id="KW-1185">Reference proteome</keyword>
<sequence>MSKEKVTVFTARKVLTMDPGRPEAEAVAVLDGKVLSTGTMDFMEPWLERYEVTVDDTFKDKVILPGMMEPHSHCWMSAGFLALTYVGPLAWPTPSGMSTPNPTGADMMATLKKLHEEEKDPNKPIIAWGYDRATQDDVEPNRDELNKITSERPIWIISWAPHFYYLNDAALKAAGVAEDLVHPHALKFPDGRLSGVFTEPEGFALSCGPAMGEIAKFSTVDGLNYFAGLANHAGVTTVADLLFGSINWDAELADHQKATADPEFPIRMRLTPHGPLLTTTHGSGEKAIEFLRDLRSKVETDKLFFRGLKFLSDGSYPLLGAKMGFPGYLDGSDGIPGDTDQANFMRPYWEAGEHLHCHANGDAALEATLDNLAQLQEWHPRFDHRFTVEHFSVSTPMQCRRLKALGGVASVNNYFSHFRALLHTTHGYGPDRAQSTARLRTLESEGVVFGLHSDYPQVVVPMLPLTAVYAAVNRIAEDGKTVVAPDERIGVERALRAVTIDAAYVLGLEDKVGSLEQGKFADFCILEEDPLEVEPEHIKDIKIWGTVLGGKKFKCKEQK</sequence>
<proteinExistence type="predicted"/>
<dbReference type="EMBL" id="LQBP01000004">
    <property type="protein sequence ID" value="KUJ79275.1"/>
    <property type="molecule type" value="Genomic_DNA"/>
</dbReference>
<name>A0A0X3TU60_9RHOB</name>
<dbReference type="InterPro" id="IPR011059">
    <property type="entry name" value="Metal-dep_hydrolase_composite"/>
</dbReference>
<dbReference type="Proteomes" id="UP000053690">
    <property type="component" value="Unassembled WGS sequence"/>
</dbReference>
<dbReference type="SUPFAM" id="SSF51556">
    <property type="entry name" value="Metallo-dependent hydrolases"/>
    <property type="match status" value="1"/>
</dbReference>
<dbReference type="InterPro" id="IPR032466">
    <property type="entry name" value="Metal_Hydrolase"/>
</dbReference>
<feature type="domain" description="Amidohydrolase 3" evidence="1">
    <location>
        <begin position="59"/>
        <end position="551"/>
    </location>
</feature>
<evidence type="ECO:0000259" key="1">
    <source>
        <dbReference type="Pfam" id="PF07969"/>
    </source>
</evidence>
<comment type="caution">
    <text evidence="2">The sequence shown here is derived from an EMBL/GenBank/DDBJ whole genome shotgun (WGS) entry which is preliminary data.</text>
</comment>
<dbReference type="Gene3D" id="2.30.40.10">
    <property type="entry name" value="Urease, subunit C, domain 1"/>
    <property type="match status" value="1"/>
</dbReference>
<gene>
    <name evidence="2" type="ORF">AVO44_08545</name>
</gene>
<dbReference type="AlphaFoldDB" id="A0A0X3TU60"/>
<reference evidence="3" key="1">
    <citation type="submission" date="2015-12" db="EMBL/GenBank/DDBJ databases">
        <authorList>
            <person name="Zhang G."/>
            <person name="Stingl U."/>
        </authorList>
    </citation>
    <scope>NUCLEOTIDE SEQUENCE [LARGE SCALE GENOMIC DNA]</scope>
    <source>
        <strain evidence="3">ZGT108</strain>
    </source>
</reference>
<dbReference type="RefSeq" id="WP_068335452.1">
    <property type="nucleotide sequence ID" value="NZ_LQBP01000004.1"/>
</dbReference>
<dbReference type="Gene3D" id="3.10.310.70">
    <property type="match status" value="1"/>
</dbReference>
<dbReference type="SUPFAM" id="SSF51338">
    <property type="entry name" value="Composite domain of metallo-dependent hydrolases"/>
    <property type="match status" value="1"/>
</dbReference>
<dbReference type="Pfam" id="PF07969">
    <property type="entry name" value="Amidohydro_3"/>
    <property type="match status" value="1"/>
</dbReference>
<dbReference type="PANTHER" id="PTHR22642:SF2">
    <property type="entry name" value="PROTEIN LONG AFTER FAR-RED 3"/>
    <property type="match status" value="1"/>
</dbReference>
<dbReference type="GO" id="GO:0016810">
    <property type="term" value="F:hydrolase activity, acting on carbon-nitrogen (but not peptide) bonds"/>
    <property type="evidence" value="ECO:0007669"/>
    <property type="project" value="InterPro"/>
</dbReference>
<evidence type="ECO:0000313" key="2">
    <source>
        <dbReference type="EMBL" id="KUJ79275.1"/>
    </source>
</evidence>
<dbReference type="STRING" id="1685378.AVO44_08545"/>
<dbReference type="InterPro" id="IPR013108">
    <property type="entry name" value="Amidohydro_3"/>
</dbReference>
<organism evidence="2 3">
    <name type="scientific">Ruegeria profundi</name>
    <dbReference type="NCBI Taxonomy" id="1685378"/>
    <lineage>
        <taxon>Bacteria</taxon>
        <taxon>Pseudomonadati</taxon>
        <taxon>Pseudomonadota</taxon>
        <taxon>Alphaproteobacteria</taxon>
        <taxon>Rhodobacterales</taxon>
        <taxon>Roseobacteraceae</taxon>
        <taxon>Ruegeria</taxon>
    </lineage>
</organism>
<dbReference type="PANTHER" id="PTHR22642">
    <property type="entry name" value="IMIDAZOLONEPROPIONASE"/>
    <property type="match status" value="1"/>
</dbReference>
<accession>A0A0X3TU60</accession>